<dbReference type="EC" id="2.7.13.3" evidence="2"/>
<dbReference type="HOGENOM" id="CLU_000445_114_39_9"/>
<keyword evidence="4" id="KW-0808">Transferase</keyword>
<dbReference type="InterPro" id="IPR000014">
    <property type="entry name" value="PAS"/>
</dbReference>
<sequence>MVFSKFPEDIKKPSFILSEKLLASIFDSLPDAVLVIDINKKIIAWNRALEKMTGITTAQMLGKSNYEYSLPFYRTRRPLLIDYVLKPEQNIPREYLSLGRESDAMVCENIIHIEGQEELYLWARAAPLYDQNGELVGAIESIRDITAQKRIEKAIGNNEQRLRYIAEHLLDIIIEIDKRGLIKYNSPSPTLFLKHNPEELMGKPIYNLLHPNDIMLLTTTLKEVIKNKVSKSLEIRIKDSEGDYHWVELVVNPQFNNNSEVAGAICVGRVVTERKLAEDALKASEERYRELFENANDIVFIQDISGPYLDFNKAAQATTGFTREELLSISMERLVAPEYLDLTKEMMKQKINQGGATRYEIELIGKNRNIIPVEVSSRLIRYSDQSIAIQGTARDITKRRQAEKALAAEKERLALILSRIGHGIITTDNNGVITFINTEAERFFEWKNEYARGKNMLDVVPLVEDYTNLNRSLLLAYNQKQHPVDIRIINNLGQISLLSTTVTHIPGNNGNNHGMVFVFRDVTELRKAESQLALSQKLESIGQLAAGIAHEINNPMQYIGDNLSFLNEAFANIFSILEQVKALASSQDISSSILDLVKLLEKSQRELDFFRNEIPQAIQQSLEGVTGVSDIVTALRNFAHPGFGEKQIANINNAIMGTVSIAKNEWKHLADLELNLGNDLPAVKMVVNQINQVLLNIIVNASHSIQDAIEKGLYPKGKIVVSSLINESYVEIRISDNGMGIPDTIINKVFDPFFTTKEVGKGTGQGLAISHDIIVNKHNGSIELESEVGRGTTFYIRLPIEGSI</sequence>
<reference evidence="14" key="1">
    <citation type="journal article" date="2010" name="Environ. Microbiol.">
        <title>The genome of Syntrophomonas wolfei: new insights into syntrophic metabolism and biohydrogen production.</title>
        <authorList>
            <person name="Sieber J.R."/>
            <person name="Sims D.R."/>
            <person name="Han C."/>
            <person name="Kim E."/>
            <person name="Lykidis A."/>
            <person name="Lapidus A.L."/>
            <person name="McDonnald E."/>
            <person name="Rohlin L."/>
            <person name="Culley D.E."/>
            <person name="Gunsalus R."/>
            <person name="McInerney M.J."/>
        </authorList>
    </citation>
    <scope>NUCLEOTIDE SEQUENCE [LARGE SCALE GENOMIC DNA]</scope>
    <source>
        <strain evidence="14">DSM 2245B / Goettingen</strain>
    </source>
</reference>
<keyword evidence="3" id="KW-0597">Phosphoprotein</keyword>
<dbReference type="GO" id="GO:0005524">
    <property type="term" value="F:ATP binding"/>
    <property type="evidence" value="ECO:0007669"/>
    <property type="project" value="UniProtKB-KW"/>
</dbReference>
<dbReference type="InterPro" id="IPR001610">
    <property type="entry name" value="PAC"/>
</dbReference>
<dbReference type="SUPFAM" id="SSF55785">
    <property type="entry name" value="PYP-like sensor domain (PAS domain)"/>
    <property type="match status" value="4"/>
</dbReference>
<dbReference type="PANTHER" id="PTHR43065">
    <property type="entry name" value="SENSOR HISTIDINE KINASE"/>
    <property type="match status" value="1"/>
</dbReference>
<dbReference type="AlphaFoldDB" id="Q0ATX0"/>
<dbReference type="GO" id="GO:0006355">
    <property type="term" value="P:regulation of DNA-templated transcription"/>
    <property type="evidence" value="ECO:0007669"/>
    <property type="project" value="InterPro"/>
</dbReference>
<feature type="domain" description="PAC" evidence="12">
    <location>
        <begin position="100"/>
        <end position="157"/>
    </location>
</feature>
<feature type="domain" description="PAS" evidence="11">
    <location>
        <begin position="409"/>
        <end position="480"/>
    </location>
</feature>
<dbReference type="KEGG" id="swo:Swol_2546"/>
<evidence type="ECO:0000256" key="5">
    <source>
        <dbReference type="ARBA" id="ARBA00022741"/>
    </source>
</evidence>
<accession>Q0ATX0</accession>
<dbReference type="InterPro" id="IPR013655">
    <property type="entry name" value="PAS_fold_3"/>
</dbReference>
<dbReference type="SMART" id="SM00086">
    <property type="entry name" value="PAC"/>
    <property type="match status" value="4"/>
</dbReference>
<keyword evidence="7" id="KW-0067">ATP-binding</keyword>
<dbReference type="Gene3D" id="3.30.450.20">
    <property type="entry name" value="PAS domain"/>
    <property type="match status" value="4"/>
</dbReference>
<feature type="domain" description="Histidine kinase" evidence="10">
    <location>
        <begin position="547"/>
        <end position="802"/>
    </location>
</feature>
<dbReference type="SMART" id="SM00091">
    <property type="entry name" value="PAS"/>
    <property type="match status" value="4"/>
</dbReference>
<dbReference type="Pfam" id="PF00989">
    <property type="entry name" value="PAS"/>
    <property type="match status" value="1"/>
</dbReference>
<keyword evidence="5" id="KW-0547">Nucleotide-binding</keyword>
<dbReference type="InterPro" id="IPR013767">
    <property type="entry name" value="PAS_fold"/>
</dbReference>
<feature type="domain" description="PAC" evidence="12">
    <location>
        <begin position="482"/>
        <end position="534"/>
    </location>
</feature>
<feature type="domain" description="PAC" evidence="12">
    <location>
        <begin position="357"/>
        <end position="408"/>
    </location>
</feature>
<keyword evidence="6 13" id="KW-0418">Kinase</keyword>
<keyword evidence="8" id="KW-0902">Two-component regulatory system</keyword>
<evidence type="ECO:0000256" key="6">
    <source>
        <dbReference type="ARBA" id="ARBA00022777"/>
    </source>
</evidence>
<evidence type="ECO:0000313" key="13">
    <source>
        <dbReference type="EMBL" id="ABI69834.1"/>
    </source>
</evidence>
<dbReference type="SUPFAM" id="SSF55874">
    <property type="entry name" value="ATPase domain of HSP90 chaperone/DNA topoisomerase II/histidine kinase"/>
    <property type="match status" value="1"/>
</dbReference>
<protein>
    <recommendedName>
        <fullName evidence="2">histidine kinase</fullName>
        <ecNumber evidence="2">2.7.13.3</ecNumber>
    </recommendedName>
</protein>
<dbReference type="Pfam" id="PF08447">
    <property type="entry name" value="PAS_3"/>
    <property type="match status" value="1"/>
</dbReference>
<name>Q0ATX0_SYNWW</name>
<feature type="domain" description="PAS" evidence="11">
    <location>
        <begin position="284"/>
        <end position="354"/>
    </location>
</feature>
<dbReference type="PROSITE" id="PS50112">
    <property type="entry name" value="PAS"/>
    <property type="match status" value="4"/>
</dbReference>
<dbReference type="InterPro" id="IPR003594">
    <property type="entry name" value="HATPase_dom"/>
</dbReference>
<dbReference type="Gene3D" id="3.30.565.10">
    <property type="entry name" value="Histidine kinase-like ATPase, C-terminal domain"/>
    <property type="match status" value="1"/>
</dbReference>
<dbReference type="InterPro" id="IPR005467">
    <property type="entry name" value="His_kinase_dom"/>
</dbReference>
<dbReference type="PANTHER" id="PTHR43065:SF46">
    <property type="entry name" value="C4-DICARBOXYLATE TRANSPORT SENSOR PROTEIN DCTB"/>
    <property type="match status" value="1"/>
</dbReference>
<organism evidence="13 14">
    <name type="scientific">Syntrophomonas wolfei subsp. wolfei (strain DSM 2245B / Goettingen)</name>
    <dbReference type="NCBI Taxonomy" id="335541"/>
    <lineage>
        <taxon>Bacteria</taxon>
        <taxon>Bacillati</taxon>
        <taxon>Bacillota</taxon>
        <taxon>Clostridia</taxon>
        <taxon>Eubacteriales</taxon>
        <taxon>Syntrophomonadaceae</taxon>
        <taxon>Syntrophomonas</taxon>
    </lineage>
</organism>
<dbReference type="PROSITE" id="PS50109">
    <property type="entry name" value="HIS_KIN"/>
    <property type="match status" value="1"/>
</dbReference>
<dbReference type="eggNOG" id="COG3829">
    <property type="taxonomic scope" value="Bacteria"/>
</dbReference>
<keyword evidence="14" id="KW-1185">Reference proteome</keyword>
<evidence type="ECO:0000313" key="14">
    <source>
        <dbReference type="Proteomes" id="UP000001968"/>
    </source>
</evidence>
<feature type="domain" description="PAC" evidence="12">
    <location>
        <begin position="231"/>
        <end position="283"/>
    </location>
</feature>
<dbReference type="InterPro" id="IPR035965">
    <property type="entry name" value="PAS-like_dom_sf"/>
</dbReference>
<dbReference type="Proteomes" id="UP000001968">
    <property type="component" value="Chromosome"/>
</dbReference>
<evidence type="ECO:0000256" key="3">
    <source>
        <dbReference type="ARBA" id="ARBA00022553"/>
    </source>
</evidence>
<feature type="domain" description="PAS" evidence="11">
    <location>
        <begin position="158"/>
        <end position="228"/>
    </location>
</feature>
<dbReference type="InterPro" id="IPR000700">
    <property type="entry name" value="PAS-assoc_C"/>
</dbReference>
<evidence type="ECO:0000256" key="4">
    <source>
        <dbReference type="ARBA" id="ARBA00022679"/>
    </source>
</evidence>
<evidence type="ECO:0000256" key="8">
    <source>
        <dbReference type="ARBA" id="ARBA00023012"/>
    </source>
</evidence>
<evidence type="ECO:0000256" key="1">
    <source>
        <dbReference type="ARBA" id="ARBA00000085"/>
    </source>
</evidence>
<dbReference type="NCBIfam" id="TIGR00229">
    <property type="entry name" value="sensory_box"/>
    <property type="match status" value="4"/>
</dbReference>
<dbReference type="InterPro" id="IPR013656">
    <property type="entry name" value="PAS_4"/>
</dbReference>
<dbReference type="Pfam" id="PF08448">
    <property type="entry name" value="PAS_4"/>
    <property type="match status" value="1"/>
</dbReference>
<evidence type="ECO:0000256" key="7">
    <source>
        <dbReference type="ARBA" id="ARBA00022840"/>
    </source>
</evidence>
<dbReference type="InterPro" id="IPR036890">
    <property type="entry name" value="HATPase_C_sf"/>
</dbReference>
<proteinExistence type="predicted"/>
<comment type="catalytic activity">
    <reaction evidence="1">
        <text>ATP + protein L-histidine = ADP + protein N-phospho-L-histidine.</text>
        <dbReference type="EC" id="2.7.13.3"/>
    </reaction>
</comment>
<dbReference type="InterPro" id="IPR003661">
    <property type="entry name" value="HisK_dim/P_dom"/>
</dbReference>
<keyword evidence="9" id="KW-0175">Coiled coil</keyword>
<dbReference type="SUPFAM" id="SSF47384">
    <property type="entry name" value="Homodimeric domain of signal transducing histidine kinase"/>
    <property type="match status" value="1"/>
</dbReference>
<dbReference type="InterPro" id="IPR036097">
    <property type="entry name" value="HisK_dim/P_sf"/>
</dbReference>
<feature type="coiled-coil region" evidence="9">
    <location>
        <begin position="593"/>
        <end position="620"/>
    </location>
</feature>
<evidence type="ECO:0000256" key="9">
    <source>
        <dbReference type="SAM" id="Coils"/>
    </source>
</evidence>
<dbReference type="CDD" id="cd00082">
    <property type="entry name" value="HisKA"/>
    <property type="match status" value="1"/>
</dbReference>
<dbReference type="SMART" id="SM00387">
    <property type="entry name" value="HATPase_c"/>
    <property type="match status" value="1"/>
</dbReference>
<dbReference type="EMBL" id="CP000448">
    <property type="protein sequence ID" value="ABI69834.1"/>
    <property type="molecule type" value="Genomic_DNA"/>
</dbReference>
<evidence type="ECO:0000259" key="12">
    <source>
        <dbReference type="PROSITE" id="PS50113"/>
    </source>
</evidence>
<evidence type="ECO:0000256" key="2">
    <source>
        <dbReference type="ARBA" id="ARBA00012438"/>
    </source>
</evidence>
<gene>
    <name evidence="13" type="ordered locus">Swol_2546</name>
</gene>
<feature type="domain" description="PAS" evidence="11">
    <location>
        <begin position="18"/>
        <end position="71"/>
    </location>
</feature>
<dbReference type="STRING" id="335541.Swol_2546"/>
<dbReference type="CDD" id="cd00130">
    <property type="entry name" value="PAS"/>
    <property type="match status" value="4"/>
</dbReference>
<dbReference type="Pfam" id="PF02518">
    <property type="entry name" value="HATPase_c"/>
    <property type="match status" value="1"/>
</dbReference>
<dbReference type="Pfam" id="PF13426">
    <property type="entry name" value="PAS_9"/>
    <property type="match status" value="1"/>
</dbReference>
<dbReference type="Gene3D" id="1.10.287.130">
    <property type="match status" value="1"/>
</dbReference>
<dbReference type="InterPro" id="IPR004358">
    <property type="entry name" value="Sig_transdc_His_kin-like_C"/>
</dbReference>
<dbReference type="PROSITE" id="PS50113">
    <property type="entry name" value="PAC"/>
    <property type="match status" value="4"/>
</dbReference>
<evidence type="ECO:0000259" key="11">
    <source>
        <dbReference type="PROSITE" id="PS50112"/>
    </source>
</evidence>
<dbReference type="PRINTS" id="PR00344">
    <property type="entry name" value="BCTRLSENSOR"/>
</dbReference>
<dbReference type="GO" id="GO:0000155">
    <property type="term" value="F:phosphorelay sensor kinase activity"/>
    <property type="evidence" value="ECO:0007669"/>
    <property type="project" value="InterPro"/>
</dbReference>
<dbReference type="eggNOG" id="COG4191">
    <property type="taxonomic scope" value="Bacteria"/>
</dbReference>
<evidence type="ECO:0000259" key="10">
    <source>
        <dbReference type="PROSITE" id="PS50109"/>
    </source>
</evidence>